<dbReference type="AlphaFoldDB" id="A0A2T8HXE9"/>
<evidence type="ECO:0000313" key="1">
    <source>
        <dbReference type="EMBL" id="PVH30106.1"/>
    </source>
</evidence>
<dbReference type="OrthoDB" id="7816979at2"/>
<accession>A0A2T8HXE9</accession>
<evidence type="ECO:0008006" key="3">
    <source>
        <dbReference type="Google" id="ProtNLM"/>
    </source>
</evidence>
<dbReference type="RefSeq" id="WP_116556511.1">
    <property type="nucleotide sequence ID" value="NZ_QDKM01000001.1"/>
</dbReference>
<keyword evidence="2" id="KW-1185">Reference proteome</keyword>
<comment type="caution">
    <text evidence="1">The sequence shown here is derived from an EMBL/GenBank/DDBJ whole genome shotgun (WGS) entry which is preliminary data.</text>
</comment>
<evidence type="ECO:0000313" key="2">
    <source>
        <dbReference type="Proteomes" id="UP000245911"/>
    </source>
</evidence>
<organism evidence="1 2">
    <name type="scientific">Pararhodobacter oceanensis</name>
    <dbReference type="NCBI Taxonomy" id="2172121"/>
    <lineage>
        <taxon>Bacteria</taxon>
        <taxon>Pseudomonadati</taxon>
        <taxon>Pseudomonadota</taxon>
        <taxon>Alphaproteobacteria</taxon>
        <taxon>Rhodobacterales</taxon>
        <taxon>Paracoccaceae</taxon>
        <taxon>Pararhodobacter</taxon>
    </lineage>
</organism>
<name>A0A2T8HXE9_9RHOB</name>
<dbReference type="Proteomes" id="UP000245911">
    <property type="component" value="Unassembled WGS sequence"/>
</dbReference>
<gene>
    <name evidence="1" type="ORF">DDE20_00600</name>
</gene>
<dbReference type="EMBL" id="QDKM01000001">
    <property type="protein sequence ID" value="PVH30106.1"/>
    <property type="molecule type" value="Genomic_DNA"/>
</dbReference>
<protein>
    <recommendedName>
        <fullName evidence="3">Sulfotransferase family protein</fullName>
    </recommendedName>
</protein>
<sequence>MEIALHLGVHLTDNDQLVRCLMRNRGLLAQQGIAVPPTGSYRMQLRQLSHDMADQTTDAETQEALLDGLLEADDVRRVVFSSEYLLATHQWIVVNDQFYPNAGKHLAQAVHLFPEAEVCVYLALRNPAHFLPALIKDERSGGAATVLKNSDPLNLRWSEMLLRMHDAAPDVPITLWCEEDTPLLWPEILQKVSGHAPETELEGWFAWYWEMMTPKTHEAMRRYFNRNPVVDAAHRRRILGAMLEKFARPEARPEAGAIDAPLPGWSGEYIDVLTELYQQDLDLISAIPGVTLLEP</sequence>
<proteinExistence type="predicted"/>
<reference evidence="1 2" key="1">
    <citation type="submission" date="2018-04" db="EMBL/GenBank/DDBJ databases">
        <title>Pararhodobacter oceanense sp. nov., isolated from marine intertidal sediment.</title>
        <authorList>
            <person name="Wang X.-L."/>
            <person name="Du Z.-J."/>
        </authorList>
    </citation>
    <scope>NUCLEOTIDE SEQUENCE [LARGE SCALE GENOMIC DNA]</scope>
    <source>
        <strain evidence="1 2">AM505</strain>
    </source>
</reference>